<feature type="compositionally biased region" description="Pro residues" evidence="1">
    <location>
        <begin position="239"/>
        <end position="249"/>
    </location>
</feature>
<dbReference type="Pfam" id="PF11926">
    <property type="entry name" value="DUF3444"/>
    <property type="match status" value="1"/>
</dbReference>
<dbReference type="Pfam" id="PF23551">
    <property type="entry name" value="Zn_ribbon_20"/>
    <property type="match status" value="1"/>
</dbReference>
<dbReference type="CDD" id="cd06257">
    <property type="entry name" value="DnaJ"/>
    <property type="match status" value="1"/>
</dbReference>
<dbReference type="InterPro" id="IPR056988">
    <property type="entry name" value="Zn_ribbon_pln"/>
</dbReference>
<sequence length="742" mass="82906">MECNKDEALRAKEIAERKFNSKDYLAAKKFVMKAQNLYPGLEGLPQMLTTLEVYISAQNKISNGEVDWYNVLGVSSLADDDTVRKQYRKLALALHPDKNKSLGADGAFKLVSEAWSLLSDKDKRVAYNKKLNPTAFYHRDPKNQSKVPSSQPSANGIHTSTSSSTKTQGRHSSTPSPSLKKQNTFAGTAADISSQKKPDTFWTICNQCKTQYEYLRIYLNHTLLCPNCQQAFLAEERAPPPNINKPPPNQSHRQKHHQNSKHNIAASNNNAASSGGRSYGTAQRSGGESYGVGSYVNGSRGTFAPPSTASQTVAPTANNIQFDRNHMHKRAAGATPPADDPLLKKRRVDDTCNIVFSDKGKAATGDVFEGKKVSVEAEKTYRFTDFPGFSSVRRELNPLELRNMLARKARSTISKVLEQWNSREEKVISNSKKQKSNGTNFVNNIHENDHPSSIPSNSEKQGKDSVRDREVSPDKDNEVTSLQPVSITVPDSDFHNFDLDRTETSFGDDQVWAAYDENDGMPRYYARIIQMISENPFKLKISWLNSRTNSEFGSLQWVGSGFLKTCGDFRTGKHEINEALNAFSHRVRFTKGARGVIRILPLKGEIWALYRNWSPEWNQDTPEEVMHKYDMVEVVDDYDEEQGISVVPLVKVDGFKLVFAKPADSSEVGRRIPREEMFRFSHQVPHHLLTGEEAENSPKGCYELDPAAIPLELLTTEAQKAETTTGEIDGSKESAEGTRVGT</sequence>
<dbReference type="Proteomes" id="UP001154282">
    <property type="component" value="Unassembled WGS sequence"/>
</dbReference>
<feature type="compositionally biased region" description="Low complexity" evidence="1">
    <location>
        <begin position="284"/>
        <end position="293"/>
    </location>
</feature>
<dbReference type="SUPFAM" id="SSF46565">
    <property type="entry name" value="Chaperone J-domain"/>
    <property type="match status" value="1"/>
</dbReference>
<feature type="domain" description="J" evidence="2">
    <location>
        <begin position="67"/>
        <end position="131"/>
    </location>
</feature>
<dbReference type="AlphaFoldDB" id="A0AAV0MUA8"/>
<evidence type="ECO:0000256" key="1">
    <source>
        <dbReference type="SAM" id="MobiDB-lite"/>
    </source>
</evidence>
<dbReference type="PANTHER" id="PTHR44137:SF32">
    <property type="entry name" value="DNAJ HEAT SHOCK AMINO-TERMINAL DOMAIN PROTEIN"/>
    <property type="match status" value="1"/>
</dbReference>
<dbReference type="Pfam" id="PF00226">
    <property type="entry name" value="DnaJ"/>
    <property type="match status" value="1"/>
</dbReference>
<feature type="compositionally biased region" description="Basic and acidic residues" evidence="1">
    <location>
        <begin position="460"/>
        <end position="478"/>
    </location>
</feature>
<dbReference type="Gene3D" id="1.10.287.110">
    <property type="entry name" value="DnaJ domain"/>
    <property type="match status" value="1"/>
</dbReference>
<dbReference type="InterPro" id="IPR024593">
    <property type="entry name" value="DUF3444"/>
</dbReference>
<evidence type="ECO:0000313" key="4">
    <source>
        <dbReference type="Proteomes" id="UP001154282"/>
    </source>
</evidence>
<feature type="compositionally biased region" description="Polar residues" evidence="1">
    <location>
        <begin position="428"/>
        <end position="459"/>
    </location>
</feature>
<feature type="region of interest" description="Disordered" evidence="1">
    <location>
        <begin position="719"/>
        <end position="742"/>
    </location>
</feature>
<feature type="region of interest" description="Disordered" evidence="1">
    <location>
        <begin position="136"/>
        <end position="192"/>
    </location>
</feature>
<dbReference type="InterPro" id="IPR036869">
    <property type="entry name" value="J_dom_sf"/>
</dbReference>
<organism evidence="3 4">
    <name type="scientific">Linum tenue</name>
    <dbReference type="NCBI Taxonomy" id="586396"/>
    <lineage>
        <taxon>Eukaryota</taxon>
        <taxon>Viridiplantae</taxon>
        <taxon>Streptophyta</taxon>
        <taxon>Embryophyta</taxon>
        <taxon>Tracheophyta</taxon>
        <taxon>Spermatophyta</taxon>
        <taxon>Magnoliopsida</taxon>
        <taxon>eudicotyledons</taxon>
        <taxon>Gunneridae</taxon>
        <taxon>Pentapetalae</taxon>
        <taxon>rosids</taxon>
        <taxon>fabids</taxon>
        <taxon>Malpighiales</taxon>
        <taxon>Linaceae</taxon>
        <taxon>Linum</taxon>
    </lineage>
</organism>
<dbReference type="PRINTS" id="PR00625">
    <property type="entry name" value="JDOMAIN"/>
</dbReference>
<dbReference type="InterPro" id="IPR018253">
    <property type="entry name" value="DnaJ_domain_CS"/>
</dbReference>
<dbReference type="PROSITE" id="PS50076">
    <property type="entry name" value="DNAJ_2"/>
    <property type="match status" value="1"/>
</dbReference>
<feature type="region of interest" description="Disordered" evidence="1">
    <location>
        <begin position="423"/>
        <end position="485"/>
    </location>
</feature>
<feature type="compositionally biased region" description="Low complexity" evidence="1">
    <location>
        <begin position="261"/>
        <end position="274"/>
    </location>
</feature>
<reference evidence="3" key="1">
    <citation type="submission" date="2022-08" db="EMBL/GenBank/DDBJ databases">
        <authorList>
            <person name="Gutierrez-Valencia J."/>
        </authorList>
    </citation>
    <scope>NUCLEOTIDE SEQUENCE</scope>
</reference>
<proteinExistence type="predicted"/>
<evidence type="ECO:0000259" key="2">
    <source>
        <dbReference type="PROSITE" id="PS50076"/>
    </source>
</evidence>
<keyword evidence="4" id="KW-1185">Reference proteome</keyword>
<protein>
    <recommendedName>
        <fullName evidence="2">J domain-containing protein</fullName>
    </recommendedName>
</protein>
<name>A0AAV0MUA8_9ROSI</name>
<accession>A0AAV0MUA8</accession>
<gene>
    <name evidence="3" type="ORF">LITE_LOCUS30329</name>
</gene>
<comment type="caution">
    <text evidence="3">The sequence shown here is derived from an EMBL/GenBank/DDBJ whole genome shotgun (WGS) entry which is preliminary data.</text>
</comment>
<evidence type="ECO:0000313" key="3">
    <source>
        <dbReference type="EMBL" id="CAI0449882.1"/>
    </source>
</evidence>
<dbReference type="PROSITE" id="PS00636">
    <property type="entry name" value="DNAJ_1"/>
    <property type="match status" value="1"/>
</dbReference>
<feature type="region of interest" description="Disordered" evidence="1">
    <location>
        <begin position="238"/>
        <end position="293"/>
    </location>
</feature>
<dbReference type="PANTHER" id="PTHR44137">
    <property type="entry name" value="BNAC03G44070D PROTEIN"/>
    <property type="match status" value="1"/>
</dbReference>
<dbReference type="EMBL" id="CAMGYJ010000007">
    <property type="protein sequence ID" value="CAI0449882.1"/>
    <property type="molecule type" value="Genomic_DNA"/>
</dbReference>
<feature type="compositionally biased region" description="Polar residues" evidence="1">
    <location>
        <begin position="144"/>
        <end position="192"/>
    </location>
</feature>
<dbReference type="SMART" id="SM00271">
    <property type="entry name" value="DnaJ"/>
    <property type="match status" value="1"/>
</dbReference>
<dbReference type="InterPro" id="IPR001623">
    <property type="entry name" value="DnaJ_domain"/>
</dbReference>